<accession>A0A371GU93</accession>
<dbReference type="OrthoDB" id="1750742at2759"/>
<keyword evidence="3" id="KW-1185">Reference proteome</keyword>
<evidence type="ECO:0000256" key="1">
    <source>
        <dbReference type="SAM" id="MobiDB-lite"/>
    </source>
</evidence>
<gene>
    <name evidence="2" type="ORF">CR513_23530</name>
</gene>
<evidence type="ECO:0000313" key="2">
    <source>
        <dbReference type="EMBL" id="RDX94120.1"/>
    </source>
</evidence>
<reference evidence="2" key="1">
    <citation type="submission" date="2018-05" db="EMBL/GenBank/DDBJ databases">
        <title>Draft genome of Mucuna pruriens seed.</title>
        <authorList>
            <person name="Nnadi N.E."/>
            <person name="Vos R."/>
            <person name="Hasami M.H."/>
            <person name="Devisetty U.K."/>
            <person name="Aguiy J.C."/>
        </authorList>
    </citation>
    <scope>NUCLEOTIDE SEQUENCE [LARGE SCALE GENOMIC DNA]</scope>
    <source>
        <strain evidence="2">JCA_2017</strain>
    </source>
</reference>
<feature type="region of interest" description="Disordered" evidence="1">
    <location>
        <begin position="33"/>
        <end position="68"/>
    </location>
</feature>
<feature type="non-terminal residue" evidence="2">
    <location>
        <position position="1"/>
    </location>
</feature>
<organism evidence="2 3">
    <name type="scientific">Mucuna pruriens</name>
    <name type="common">Velvet bean</name>
    <name type="synonym">Dolichos pruriens</name>
    <dbReference type="NCBI Taxonomy" id="157652"/>
    <lineage>
        <taxon>Eukaryota</taxon>
        <taxon>Viridiplantae</taxon>
        <taxon>Streptophyta</taxon>
        <taxon>Embryophyta</taxon>
        <taxon>Tracheophyta</taxon>
        <taxon>Spermatophyta</taxon>
        <taxon>Magnoliopsida</taxon>
        <taxon>eudicotyledons</taxon>
        <taxon>Gunneridae</taxon>
        <taxon>Pentapetalae</taxon>
        <taxon>rosids</taxon>
        <taxon>fabids</taxon>
        <taxon>Fabales</taxon>
        <taxon>Fabaceae</taxon>
        <taxon>Papilionoideae</taxon>
        <taxon>50 kb inversion clade</taxon>
        <taxon>NPAAA clade</taxon>
        <taxon>indigoferoid/millettioid clade</taxon>
        <taxon>Phaseoleae</taxon>
        <taxon>Mucuna</taxon>
    </lineage>
</organism>
<dbReference type="AlphaFoldDB" id="A0A371GU93"/>
<dbReference type="Proteomes" id="UP000257109">
    <property type="component" value="Unassembled WGS sequence"/>
</dbReference>
<comment type="caution">
    <text evidence="2">The sequence shown here is derived from an EMBL/GenBank/DDBJ whole genome shotgun (WGS) entry which is preliminary data.</text>
</comment>
<protein>
    <submittedName>
        <fullName evidence="2">Uncharacterized protein</fullName>
    </submittedName>
</protein>
<sequence>MSTIPSDHLRQLLASQILVLYLLDREKHLSELRSARSSNLPSQTIPNLRGNASAVTLRSGKALPQPAP</sequence>
<proteinExistence type="predicted"/>
<dbReference type="EMBL" id="QJKJ01004453">
    <property type="protein sequence ID" value="RDX94120.1"/>
    <property type="molecule type" value="Genomic_DNA"/>
</dbReference>
<feature type="compositionally biased region" description="Polar residues" evidence="1">
    <location>
        <begin position="35"/>
        <end position="46"/>
    </location>
</feature>
<evidence type="ECO:0000313" key="3">
    <source>
        <dbReference type="Proteomes" id="UP000257109"/>
    </source>
</evidence>
<name>A0A371GU93_MUCPR</name>